<sequence length="192" mass="21251">MSDQLDEYRKKMQERYRGGPSSSSHNDSASRSSQDEERKRKEQQLREDEELARKLQGNIYPSTPVRPPPPSSSNVPQGYRPPEYIPVGQNVPPVNSYQPNNQYPPPQYNQYPPANYNPPPPPPPPQQAPRAVYQYPRANSLNNQPAYNAASTGFLPIVNDKCCGINTQTCVLVTAAVMTVGIIASLIALSTG</sequence>
<gene>
    <name evidence="3" type="ORF">SteCoe_6125</name>
</gene>
<evidence type="ECO:0000256" key="1">
    <source>
        <dbReference type="SAM" id="MobiDB-lite"/>
    </source>
</evidence>
<organism evidence="3 4">
    <name type="scientific">Stentor coeruleus</name>
    <dbReference type="NCBI Taxonomy" id="5963"/>
    <lineage>
        <taxon>Eukaryota</taxon>
        <taxon>Sar</taxon>
        <taxon>Alveolata</taxon>
        <taxon>Ciliophora</taxon>
        <taxon>Postciliodesmatophora</taxon>
        <taxon>Heterotrichea</taxon>
        <taxon>Heterotrichida</taxon>
        <taxon>Stentoridae</taxon>
        <taxon>Stentor</taxon>
    </lineage>
</organism>
<evidence type="ECO:0000313" key="4">
    <source>
        <dbReference type="Proteomes" id="UP000187209"/>
    </source>
</evidence>
<feature type="compositionally biased region" description="Pro residues" evidence="1">
    <location>
        <begin position="115"/>
        <end position="127"/>
    </location>
</feature>
<keyword evidence="4" id="KW-1185">Reference proteome</keyword>
<dbReference type="AlphaFoldDB" id="A0A1R2CQT1"/>
<proteinExistence type="predicted"/>
<dbReference type="OrthoDB" id="325334at2759"/>
<feature type="transmembrane region" description="Helical" evidence="2">
    <location>
        <begin position="171"/>
        <end position="189"/>
    </location>
</feature>
<keyword evidence="2" id="KW-0812">Transmembrane</keyword>
<feature type="compositionally biased region" description="Low complexity" evidence="1">
    <location>
        <begin position="21"/>
        <end position="32"/>
    </location>
</feature>
<keyword evidence="2" id="KW-0472">Membrane</keyword>
<protein>
    <submittedName>
        <fullName evidence="3">Uncharacterized protein</fullName>
    </submittedName>
</protein>
<feature type="compositionally biased region" description="Basic and acidic residues" evidence="1">
    <location>
        <begin position="33"/>
        <end position="46"/>
    </location>
</feature>
<feature type="compositionally biased region" description="Basic and acidic residues" evidence="1">
    <location>
        <begin position="1"/>
        <end position="17"/>
    </location>
</feature>
<evidence type="ECO:0000313" key="3">
    <source>
        <dbReference type="EMBL" id="OMJ91330.1"/>
    </source>
</evidence>
<dbReference type="Proteomes" id="UP000187209">
    <property type="component" value="Unassembled WGS sequence"/>
</dbReference>
<feature type="region of interest" description="Disordered" evidence="1">
    <location>
        <begin position="1"/>
        <end position="130"/>
    </location>
</feature>
<keyword evidence="2" id="KW-1133">Transmembrane helix</keyword>
<evidence type="ECO:0000256" key="2">
    <source>
        <dbReference type="SAM" id="Phobius"/>
    </source>
</evidence>
<feature type="compositionally biased region" description="Low complexity" evidence="1">
    <location>
        <begin position="89"/>
        <end position="101"/>
    </location>
</feature>
<comment type="caution">
    <text evidence="3">The sequence shown here is derived from an EMBL/GenBank/DDBJ whole genome shotgun (WGS) entry which is preliminary data.</text>
</comment>
<reference evidence="3 4" key="1">
    <citation type="submission" date="2016-11" db="EMBL/GenBank/DDBJ databases">
        <title>The macronuclear genome of Stentor coeruleus: a giant cell with tiny introns.</title>
        <authorList>
            <person name="Slabodnick M."/>
            <person name="Ruby J.G."/>
            <person name="Reiff S.B."/>
            <person name="Swart E.C."/>
            <person name="Gosai S."/>
            <person name="Prabakaran S."/>
            <person name="Witkowska E."/>
            <person name="Larue G.E."/>
            <person name="Fisher S."/>
            <person name="Freeman R.M."/>
            <person name="Gunawardena J."/>
            <person name="Chu W."/>
            <person name="Stover N.A."/>
            <person name="Gregory B.D."/>
            <person name="Nowacki M."/>
            <person name="Derisi J."/>
            <person name="Roy S.W."/>
            <person name="Marshall W.F."/>
            <person name="Sood P."/>
        </authorList>
    </citation>
    <scope>NUCLEOTIDE SEQUENCE [LARGE SCALE GENOMIC DNA]</scope>
    <source>
        <strain evidence="3">WM001</strain>
    </source>
</reference>
<dbReference type="CDD" id="cd22265">
    <property type="entry name" value="UDM1_RNF168"/>
    <property type="match status" value="1"/>
</dbReference>
<accession>A0A1R2CQT1</accession>
<name>A0A1R2CQT1_9CILI</name>
<dbReference type="EMBL" id="MPUH01000083">
    <property type="protein sequence ID" value="OMJ91330.1"/>
    <property type="molecule type" value="Genomic_DNA"/>
</dbReference>